<gene>
    <name evidence="2" type="ORF">ACFQGB_15055</name>
</gene>
<sequence>MSFATVFRDDFKNTRRSYVVLGVIATLTGFVSLITYSVAEFHDDAFRALFDVSFFFFLVFPLILVPLTYLSVAGDREHGSIKHTLGLPNTRAEYVLGKYVSRTAVALGAVLASVLAALLIGLGMYDGSVDVARFATFAAITGLFVASMTAIFVACSTLTSRRSRAMFGVIGLYFLLGPFWLGFLPVVSLQTVVTTVADLFGATVSESTRGWITAASPTTAYLSGLEPVYDGVIGSGDYPRVTRNYAVEGSREIYQENWFNYATMTAWGVVALAASYARFRVAELG</sequence>
<dbReference type="GO" id="GO:0005886">
    <property type="term" value="C:plasma membrane"/>
    <property type="evidence" value="ECO:0007669"/>
    <property type="project" value="UniProtKB-SubCell"/>
</dbReference>
<dbReference type="Pfam" id="PF12679">
    <property type="entry name" value="ABC2_membrane_2"/>
    <property type="match status" value="1"/>
</dbReference>
<keyword evidence="1" id="KW-0472">Membrane</keyword>
<name>A0ABD5VF52_9EURY</name>
<dbReference type="EMBL" id="JBHSXN010000003">
    <property type="protein sequence ID" value="MFC6954179.1"/>
    <property type="molecule type" value="Genomic_DNA"/>
</dbReference>
<keyword evidence="1" id="KW-1133">Transmembrane helix</keyword>
<feature type="transmembrane region" description="Helical" evidence="1">
    <location>
        <begin position="165"/>
        <end position="183"/>
    </location>
</feature>
<dbReference type="RefSeq" id="WP_336351136.1">
    <property type="nucleotide sequence ID" value="NZ_JAZAQL010000003.1"/>
</dbReference>
<dbReference type="PANTHER" id="PTHR43471:SF1">
    <property type="entry name" value="ABC TRANSPORTER PERMEASE PROTEIN NOSY-RELATED"/>
    <property type="match status" value="1"/>
</dbReference>
<dbReference type="Proteomes" id="UP001596395">
    <property type="component" value="Unassembled WGS sequence"/>
</dbReference>
<accession>A0ABD5VF52</accession>
<feature type="transmembrane region" description="Helical" evidence="1">
    <location>
        <begin position="104"/>
        <end position="125"/>
    </location>
</feature>
<keyword evidence="3" id="KW-1185">Reference proteome</keyword>
<evidence type="ECO:0000313" key="2">
    <source>
        <dbReference type="EMBL" id="MFC6954179.1"/>
    </source>
</evidence>
<reference evidence="2 3" key="1">
    <citation type="journal article" date="2019" name="Int. J. Syst. Evol. Microbiol.">
        <title>The Global Catalogue of Microorganisms (GCM) 10K type strain sequencing project: providing services to taxonomists for standard genome sequencing and annotation.</title>
        <authorList>
            <consortium name="The Broad Institute Genomics Platform"/>
            <consortium name="The Broad Institute Genome Sequencing Center for Infectious Disease"/>
            <person name="Wu L."/>
            <person name="Ma J."/>
        </authorList>
    </citation>
    <scope>NUCLEOTIDE SEQUENCE [LARGE SCALE GENOMIC DNA]</scope>
    <source>
        <strain evidence="2 3">GX26</strain>
    </source>
</reference>
<feature type="transmembrane region" description="Helical" evidence="1">
    <location>
        <begin position="131"/>
        <end position="153"/>
    </location>
</feature>
<organism evidence="2 3">
    <name type="scientific">Halorubellus litoreus</name>
    <dbReference type="NCBI Taxonomy" id="755308"/>
    <lineage>
        <taxon>Archaea</taxon>
        <taxon>Methanobacteriati</taxon>
        <taxon>Methanobacteriota</taxon>
        <taxon>Stenosarchaea group</taxon>
        <taxon>Halobacteria</taxon>
        <taxon>Halobacteriales</taxon>
        <taxon>Halorubellaceae</taxon>
        <taxon>Halorubellus</taxon>
    </lineage>
</organism>
<dbReference type="AlphaFoldDB" id="A0ABD5VF52"/>
<evidence type="ECO:0000313" key="3">
    <source>
        <dbReference type="Proteomes" id="UP001596395"/>
    </source>
</evidence>
<protein>
    <submittedName>
        <fullName evidence="2">ABC transporter permease</fullName>
    </submittedName>
</protein>
<proteinExistence type="predicted"/>
<feature type="transmembrane region" description="Helical" evidence="1">
    <location>
        <begin position="18"/>
        <end position="39"/>
    </location>
</feature>
<dbReference type="PANTHER" id="PTHR43471">
    <property type="entry name" value="ABC TRANSPORTER PERMEASE"/>
    <property type="match status" value="1"/>
</dbReference>
<evidence type="ECO:0000256" key="1">
    <source>
        <dbReference type="SAM" id="Phobius"/>
    </source>
</evidence>
<feature type="transmembrane region" description="Helical" evidence="1">
    <location>
        <begin position="45"/>
        <end position="72"/>
    </location>
</feature>
<keyword evidence="1" id="KW-0812">Transmembrane</keyword>
<comment type="caution">
    <text evidence="2">The sequence shown here is derived from an EMBL/GenBank/DDBJ whole genome shotgun (WGS) entry which is preliminary data.</text>
</comment>